<dbReference type="Proteomes" id="UP001497497">
    <property type="component" value="Unassembled WGS sequence"/>
</dbReference>
<proteinExistence type="predicted"/>
<feature type="region of interest" description="Disordered" evidence="1">
    <location>
        <begin position="14"/>
        <end position="47"/>
    </location>
</feature>
<feature type="compositionally biased region" description="Polar residues" evidence="1">
    <location>
        <begin position="111"/>
        <end position="128"/>
    </location>
</feature>
<dbReference type="AlphaFoldDB" id="A0AAV2HEI0"/>
<sequence>HDELSIITQVSSNFPLNTFSSPQPEKKSTTAKYQSSRSYSHSDSDDSLTFVTDAVSSNSLGNLTMLSPISSTAGGTSQTAASTHHSPATSPDHVRHLQSSNATSPDHIRHLQSSTASSHQQFIRTPPG</sequence>
<name>A0AAV2HEI0_LYMST</name>
<evidence type="ECO:0000313" key="2">
    <source>
        <dbReference type="EMBL" id="CAL1531767.1"/>
    </source>
</evidence>
<feature type="non-terminal residue" evidence="2">
    <location>
        <position position="128"/>
    </location>
</feature>
<feature type="non-terminal residue" evidence="2">
    <location>
        <position position="1"/>
    </location>
</feature>
<organism evidence="2 3">
    <name type="scientific">Lymnaea stagnalis</name>
    <name type="common">Great pond snail</name>
    <name type="synonym">Helix stagnalis</name>
    <dbReference type="NCBI Taxonomy" id="6523"/>
    <lineage>
        <taxon>Eukaryota</taxon>
        <taxon>Metazoa</taxon>
        <taxon>Spiralia</taxon>
        <taxon>Lophotrochozoa</taxon>
        <taxon>Mollusca</taxon>
        <taxon>Gastropoda</taxon>
        <taxon>Heterobranchia</taxon>
        <taxon>Euthyneura</taxon>
        <taxon>Panpulmonata</taxon>
        <taxon>Hygrophila</taxon>
        <taxon>Lymnaeoidea</taxon>
        <taxon>Lymnaeidae</taxon>
        <taxon>Lymnaea</taxon>
    </lineage>
</organism>
<reference evidence="2 3" key="1">
    <citation type="submission" date="2024-04" db="EMBL/GenBank/DDBJ databases">
        <authorList>
            <consortium name="Genoscope - CEA"/>
            <person name="William W."/>
        </authorList>
    </citation>
    <scope>NUCLEOTIDE SEQUENCE [LARGE SCALE GENOMIC DNA]</scope>
</reference>
<feature type="compositionally biased region" description="Polar residues" evidence="1">
    <location>
        <begin position="14"/>
        <end position="23"/>
    </location>
</feature>
<gene>
    <name evidence="2" type="ORF">GSLYS_00005862001</name>
</gene>
<dbReference type="EMBL" id="CAXITT010000097">
    <property type="protein sequence ID" value="CAL1531767.1"/>
    <property type="molecule type" value="Genomic_DNA"/>
</dbReference>
<protein>
    <submittedName>
        <fullName evidence="2">Uncharacterized protein</fullName>
    </submittedName>
</protein>
<comment type="caution">
    <text evidence="2">The sequence shown here is derived from an EMBL/GenBank/DDBJ whole genome shotgun (WGS) entry which is preliminary data.</text>
</comment>
<keyword evidence="3" id="KW-1185">Reference proteome</keyword>
<feature type="compositionally biased region" description="Low complexity" evidence="1">
    <location>
        <begin position="70"/>
        <end position="83"/>
    </location>
</feature>
<evidence type="ECO:0000313" key="3">
    <source>
        <dbReference type="Proteomes" id="UP001497497"/>
    </source>
</evidence>
<evidence type="ECO:0000256" key="1">
    <source>
        <dbReference type="SAM" id="MobiDB-lite"/>
    </source>
</evidence>
<feature type="region of interest" description="Disordered" evidence="1">
    <location>
        <begin position="66"/>
        <end position="128"/>
    </location>
</feature>
<accession>A0AAV2HEI0</accession>